<evidence type="ECO:0000313" key="2">
    <source>
        <dbReference type="Proteomes" id="UP000255164"/>
    </source>
</evidence>
<accession>A0A2S8JPW7</accession>
<proteinExistence type="predicted"/>
<name>A0A2S8JPW7_ECOLX</name>
<organism evidence="1 2">
    <name type="scientific">Escherichia coli</name>
    <dbReference type="NCBI Taxonomy" id="562"/>
    <lineage>
        <taxon>Bacteria</taxon>
        <taxon>Pseudomonadati</taxon>
        <taxon>Pseudomonadota</taxon>
        <taxon>Gammaproteobacteria</taxon>
        <taxon>Enterobacterales</taxon>
        <taxon>Enterobacteriaceae</taxon>
        <taxon>Escherichia</taxon>
    </lineage>
</organism>
<sequence length="82" mass="9586">MPKLKLVKTLLLPGNNKYEIYARNEYSNVEQIIHYKLRSCKNEQGQDGMSEAQWVIYDPLFPLPDDRNYASVSNIDDYLVDC</sequence>
<protein>
    <submittedName>
        <fullName evidence="1">Uncharacterized protein</fullName>
    </submittedName>
</protein>
<reference evidence="1 2" key="1">
    <citation type="submission" date="2018-06" db="EMBL/GenBank/DDBJ databases">
        <authorList>
            <consortium name="Pathogen Informatics"/>
            <person name="Doyle S."/>
        </authorList>
    </citation>
    <scope>NUCLEOTIDE SEQUENCE [LARGE SCALE GENOMIC DNA]</scope>
    <source>
        <strain evidence="1 2">NCTC10082</strain>
    </source>
</reference>
<dbReference type="Proteomes" id="UP000255164">
    <property type="component" value="Unassembled WGS sequence"/>
</dbReference>
<dbReference type="AlphaFoldDB" id="A0A2S8JPW7"/>
<gene>
    <name evidence="1" type="ORF">NCTC10082_04518</name>
</gene>
<dbReference type="RefSeq" id="WP_089591910.1">
    <property type="nucleotide sequence ID" value="NZ_BKBY01000064.1"/>
</dbReference>
<dbReference type="EMBL" id="UFZA01000002">
    <property type="protein sequence ID" value="STE71626.1"/>
    <property type="molecule type" value="Genomic_DNA"/>
</dbReference>
<evidence type="ECO:0000313" key="1">
    <source>
        <dbReference type="EMBL" id="STE71626.1"/>
    </source>
</evidence>